<dbReference type="InterPro" id="IPR044068">
    <property type="entry name" value="CB"/>
</dbReference>
<accession>A0A5Q2RNC9</accession>
<dbReference type="GO" id="GO:0003677">
    <property type="term" value="F:DNA binding"/>
    <property type="evidence" value="ECO:0007669"/>
    <property type="project" value="UniProtKB-UniRule"/>
</dbReference>
<evidence type="ECO:0000259" key="7">
    <source>
        <dbReference type="PROSITE" id="PS51900"/>
    </source>
</evidence>
<keyword evidence="2" id="KW-0229">DNA integration</keyword>
<dbReference type="CDD" id="cd01189">
    <property type="entry name" value="INT_ICEBs1_C_like"/>
    <property type="match status" value="1"/>
</dbReference>
<evidence type="ECO:0000256" key="1">
    <source>
        <dbReference type="ARBA" id="ARBA00008857"/>
    </source>
</evidence>
<evidence type="ECO:0000256" key="5">
    <source>
        <dbReference type="PROSITE-ProRule" id="PRU01248"/>
    </source>
</evidence>
<evidence type="ECO:0000313" key="9">
    <source>
        <dbReference type="Proteomes" id="UP000334019"/>
    </source>
</evidence>
<dbReference type="Gene3D" id="1.10.443.10">
    <property type="entry name" value="Intergrase catalytic core"/>
    <property type="match status" value="1"/>
</dbReference>
<dbReference type="GO" id="GO:0015074">
    <property type="term" value="P:DNA integration"/>
    <property type="evidence" value="ECO:0007669"/>
    <property type="project" value="UniProtKB-KW"/>
</dbReference>
<dbReference type="InterPro" id="IPR050808">
    <property type="entry name" value="Phage_Integrase"/>
</dbReference>
<dbReference type="PROSITE" id="PS51898">
    <property type="entry name" value="TYR_RECOMBINASE"/>
    <property type="match status" value="1"/>
</dbReference>
<feature type="domain" description="Core-binding (CB)" evidence="7">
    <location>
        <begin position="96"/>
        <end position="176"/>
    </location>
</feature>
<dbReference type="InterPro" id="IPR011010">
    <property type="entry name" value="DNA_brk_join_enz"/>
</dbReference>
<dbReference type="InterPro" id="IPR053876">
    <property type="entry name" value="Phage_int_M"/>
</dbReference>
<dbReference type="InterPro" id="IPR010998">
    <property type="entry name" value="Integrase_recombinase_N"/>
</dbReference>
<evidence type="ECO:0000313" key="8">
    <source>
        <dbReference type="EMBL" id="QGG95597.1"/>
    </source>
</evidence>
<dbReference type="SUPFAM" id="SSF56349">
    <property type="entry name" value="DNA breaking-rejoining enzymes"/>
    <property type="match status" value="1"/>
</dbReference>
<feature type="domain" description="Tyr recombinase" evidence="6">
    <location>
        <begin position="195"/>
        <end position="388"/>
    </location>
</feature>
<dbReference type="InterPro" id="IPR013762">
    <property type="entry name" value="Integrase-like_cat_sf"/>
</dbReference>
<keyword evidence="4" id="KW-0233">DNA recombination</keyword>
<evidence type="ECO:0000259" key="6">
    <source>
        <dbReference type="PROSITE" id="PS51898"/>
    </source>
</evidence>
<dbReference type="PROSITE" id="PS51900">
    <property type="entry name" value="CB"/>
    <property type="match status" value="1"/>
</dbReference>
<dbReference type="PANTHER" id="PTHR30629:SF2">
    <property type="entry name" value="PROPHAGE INTEGRASE INTS-RELATED"/>
    <property type="match status" value="1"/>
</dbReference>
<dbReference type="Proteomes" id="UP000334019">
    <property type="component" value="Chromosome"/>
</dbReference>
<reference evidence="8 9" key="1">
    <citation type="submission" date="2019-11" db="EMBL/GenBank/DDBJ databases">
        <authorList>
            <person name="He Y."/>
        </authorList>
    </citation>
    <scope>NUCLEOTIDE SEQUENCE [LARGE SCALE GENOMIC DNA]</scope>
    <source>
        <strain evidence="8 9">SCSIO 58843</strain>
    </source>
</reference>
<organism evidence="8 9">
    <name type="scientific">Actinomarinicola tropica</name>
    <dbReference type="NCBI Taxonomy" id="2789776"/>
    <lineage>
        <taxon>Bacteria</taxon>
        <taxon>Bacillati</taxon>
        <taxon>Actinomycetota</taxon>
        <taxon>Acidimicrobiia</taxon>
        <taxon>Acidimicrobiales</taxon>
        <taxon>Iamiaceae</taxon>
        <taxon>Actinomarinicola</taxon>
    </lineage>
</organism>
<proteinExistence type="inferred from homology"/>
<keyword evidence="3 5" id="KW-0238">DNA-binding</keyword>
<dbReference type="EMBL" id="CP045851">
    <property type="protein sequence ID" value="QGG95597.1"/>
    <property type="molecule type" value="Genomic_DNA"/>
</dbReference>
<gene>
    <name evidence="8" type="ORF">GH723_11095</name>
</gene>
<dbReference type="Pfam" id="PF00589">
    <property type="entry name" value="Phage_integrase"/>
    <property type="match status" value="1"/>
</dbReference>
<name>A0A5Q2RNC9_9ACTN</name>
<keyword evidence="9" id="KW-1185">Reference proteome</keyword>
<evidence type="ECO:0000256" key="2">
    <source>
        <dbReference type="ARBA" id="ARBA00022908"/>
    </source>
</evidence>
<comment type="similarity">
    <text evidence="1">Belongs to the 'phage' integrase family.</text>
</comment>
<dbReference type="PANTHER" id="PTHR30629">
    <property type="entry name" value="PROPHAGE INTEGRASE"/>
    <property type="match status" value="1"/>
</dbReference>
<dbReference type="Gene3D" id="1.10.150.130">
    <property type="match status" value="1"/>
</dbReference>
<dbReference type="GO" id="GO:0006310">
    <property type="term" value="P:DNA recombination"/>
    <property type="evidence" value="ECO:0007669"/>
    <property type="project" value="UniProtKB-KW"/>
</dbReference>
<dbReference type="Pfam" id="PF22022">
    <property type="entry name" value="Phage_int_M"/>
    <property type="match status" value="1"/>
</dbReference>
<evidence type="ECO:0000256" key="4">
    <source>
        <dbReference type="ARBA" id="ARBA00023172"/>
    </source>
</evidence>
<dbReference type="InterPro" id="IPR002104">
    <property type="entry name" value="Integrase_catalytic"/>
</dbReference>
<protein>
    <submittedName>
        <fullName evidence="8">Tyrosine-type recombinase/integrase</fullName>
    </submittedName>
</protein>
<sequence length="405" mass="44988">MGRRAECSPQRRERSWKCSRSRVVASIDVYGPDGTRLPAGVGRVPKGSRYQVRYRTPEGASRKRMFTRKVDAEQFLVSVEHRKLTGEYVDASAGRRTVRDYAEAWRAAQVQHRPTTAAQVETHLRRHVYPILGDRPIGAVRRSEIQGWVRNRSTELAPSTLGVVYGYLAAVFRAAVDDQVIARTPCTRINLPKRTRPRVVPLEVAQVDAICEALPDRYQALVTLAAATGLRQGEAFGLTVDRVDFLRRTVRVDRQLVLMPGAGPHLAEPKTPASHRMIPLPAVAGDALAAHLAVFPAGPEGFVFTNDRGEPIRRTRFSDVWRRAVARAGVEGVTFHDLRHFYASLLIRHGESVKVVQERLGHASPVETLETYAHLWPDSDDRTRSAVDSVLGAPRVPVVSEGGVM</sequence>
<dbReference type="KEGG" id="atq:GH723_11095"/>
<evidence type="ECO:0000256" key="3">
    <source>
        <dbReference type="ARBA" id="ARBA00023125"/>
    </source>
</evidence>
<dbReference type="AlphaFoldDB" id="A0A5Q2RNC9"/>